<evidence type="ECO:0000313" key="3">
    <source>
        <dbReference type="Proteomes" id="UP000430404"/>
    </source>
</evidence>
<dbReference type="AlphaFoldDB" id="A0A653K1W1"/>
<keyword evidence="1" id="KW-1133">Transmembrane helix</keyword>
<evidence type="ECO:0000256" key="1">
    <source>
        <dbReference type="SAM" id="Phobius"/>
    </source>
</evidence>
<proteinExistence type="predicted"/>
<reference evidence="2 3" key="1">
    <citation type="submission" date="2019-10" db="EMBL/GenBank/DDBJ databases">
        <authorList>
            <person name="Karimi E."/>
        </authorList>
    </citation>
    <scope>NUCLEOTIDE SEQUENCE [LARGE SCALE GENOMIC DNA]</scope>
    <source>
        <strain evidence="2">Acinetobacter sp. 8BE</strain>
    </source>
</reference>
<protein>
    <submittedName>
        <fullName evidence="2">Putative membrane protein</fullName>
    </submittedName>
</protein>
<dbReference type="Proteomes" id="UP000430404">
    <property type="component" value="Unassembled WGS sequence"/>
</dbReference>
<dbReference type="EMBL" id="CABWKZ010000010">
    <property type="protein sequence ID" value="VXA54647.1"/>
    <property type="molecule type" value="Genomic_DNA"/>
</dbReference>
<evidence type="ECO:0000313" key="2">
    <source>
        <dbReference type="EMBL" id="VXA54647.1"/>
    </source>
</evidence>
<organism evidence="2 3">
    <name type="scientific">Acinetobacter proteolyticus</name>
    <dbReference type="NCBI Taxonomy" id="1776741"/>
    <lineage>
        <taxon>Bacteria</taxon>
        <taxon>Pseudomonadati</taxon>
        <taxon>Pseudomonadota</taxon>
        <taxon>Gammaproteobacteria</taxon>
        <taxon>Moraxellales</taxon>
        <taxon>Moraxellaceae</taxon>
        <taxon>Acinetobacter</taxon>
    </lineage>
</organism>
<name>A0A653K1W1_9GAMM</name>
<keyword evidence="1" id="KW-0472">Membrane</keyword>
<feature type="transmembrane region" description="Helical" evidence="1">
    <location>
        <begin position="12"/>
        <end position="34"/>
    </location>
</feature>
<keyword evidence="1" id="KW-0812">Transmembrane</keyword>
<sequence>MIKKYKNVYPLFFYTINVNTSLNFLLHVAIYSQFYDCKMTISYRIITDIVLVLTQIYEV</sequence>
<gene>
    <name evidence="2" type="ORF">ACI8B_180118</name>
</gene>
<accession>A0A653K1W1</accession>